<feature type="compositionally biased region" description="Basic and acidic residues" evidence="1">
    <location>
        <begin position="239"/>
        <end position="249"/>
    </location>
</feature>
<feature type="region of interest" description="Disordered" evidence="1">
    <location>
        <begin position="1"/>
        <end position="44"/>
    </location>
</feature>
<gene>
    <name evidence="2" type="ORF">BHY08_04955</name>
</gene>
<dbReference type="KEGG" id="vte:BHY08_04955"/>
<dbReference type="STRING" id="519472.BHY08_04955"/>
<feature type="compositionally biased region" description="Polar residues" evidence="1">
    <location>
        <begin position="24"/>
        <end position="42"/>
    </location>
</feature>
<evidence type="ECO:0000313" key="3">
    <source>
        <dbReference type="Proteomes" id="UP000191200"/>
    </source>
</evidence>
<accession>A0A1J0A5P7</accession>
<sequence length="263" mass="30384">MNFSDKRKHFRFPAYDDETGVKLNRQQHSIDNPNRTSESSQADKVILDPVEMVSEPKYFGEDGLPEIEIERAEPTRLVQQKVEIKKPKQVVTPTQAIPKKSVDKNVSLNSEDVAIKKMNNQVYAEPVEQEYKAPQSSFSNKLYETDRNGQAKYRKKYNSRKPFESSYHLPGENSQELFKPKYIPASLIEDKIEKKNEVDSSQLIQDLRKASEENLLLMDEIDPVEMVDETLASSSKKNNRLEKSLSGIMKDESSQHLDNYYFD</sequence>
<feature type="compositionally biased region" description="Basic residues" evidence="1">
    <location>
        <begin position="1"/>
        <end position="11"/>
    </location>
</feature>
<dbReference type="AlphaFoldDB" id="A0A1J0A5P7"/>
<keyword evidence="3" id="KW-1185">Reference proteome</keyword>
<dbReference type="Proteomes" id="UP000191200">
    <property type="component" value="Chromosome"/>
</dbReference>
<dbReference type="EMBL" id="CP017267">
    <property type="protein sequence ID" value="APB31233.1"/>
    <property type="molecule type" value="Genomic_DNA"/>
</dbReference>
<reference evidence="2 3" key="1">
    <citation type="submission" date="2016-09" db="EMBL/GenBank/DDBJ databases">
        <title>Vagococcus teuberi sp. nov., isolated from the Malian artisanal sour milk fene.</title>
        <authorList>
            <person name="Wullschleger S."/>
            <person name="Seifert C."/>
            <person name="Baumgartner S."/>
            <person name="Lacroix C."/>
            <person name="Bonfoh B."/>
            <person name="Stevens M.J."/>
            <person name="Meile L."/>
        </authorList>
    </citation>
    <scope>NUCLEOTIDE SEQUENCE [LARGE SCALE GENOMIC DNA]</scope>
    <source>
        <strain evidence="2 3">DSM 21459</strain>
    </source>
</reference>
<feature type="region of interest" description="Disordered" evidence="1">
    <location>
        <begin position="230"/>
        <end position="249"/>
    </location>
</feature>
<evidence type="ECO:0000256" key="1">
    <source>
        <dbReference type="SAM" id="MobiDB-lite"/>
    </source>
</evidence>
<proteinExistence type="predicted"/>
<feature type="region of interest" description="Disordered" evidence="1">
    <location>
        <begin position="134"/>
        <end position="172"/>
    </location>
</feature>
<name>A0A1J0A5P7_9ENTE</name>
<protein>
    <submittedName>
        <fullName evidence="2">Uncharacterized protein</fullName>
    </submittedName>
</protein>
<evidence type="ECO:0000313" key="2">
    <source>
        <dbReference type="EMBL" id="APB31233.1"/>
    </source>
</evidence>
<organism evidence="2 3">
    <name type="scientific">Vagococcus teuberi</name>
    <dbReference type="NCBI Taxonomy" id="519472"/>
    <lineage>
        <taxon>Bacteria</taxon>
        <taxon>Bacillati</taxon>
        <taxon>Bacillota</taxon>
        <taxon>Bacilli</taxon>
        <taxon>Lactobacillales</taxon>
        <taxon>Enterococcaceae</taxon>
        <taxon>Vagococcus</taxon>
    </lineage>
</organism>